<feature type="compositionally biased region" description="Gly residues" evidence="6">
    <location>
        <begin position="163"/>
        <end position="172"/>
    </location>
</feature>
<evidence type="ECO:0000256" key="1">
    <source>
        <dbReference type="ARBA" id="ARBA00004123"/>
    </source>
</evidence>
<evidence type="ECO:0000256" key="3">
    <source>
        <dbReference type="ARBA" id="ARBA00023015"/>
    </source>
</evidence>
<dbReference type="GO" id="GO:0005654">
    <property type="term" value="C:nucleoplasm"/>
    <property type="evidence" value="ECO:0007669"/>
    <property type="project" value="UniProtKB-ARBA"/>
</dbReference>
<proteinExistence type="predicted"/>
<dbReference type="GO" id="GO:0010468">
    <property type="term" value="P:regulation of gene expression"/>
    <property type="evidence" value="ECO:0007669"/>
    <property type="project" value="UniProtKB-ARBA"/>
</dbReference>
<sequence>MDEEQESVVSASEMDADGKESETASTARPEDESLQGEIDANYQAIEEINAGTHVEVVEKIKALQGLKRRREEVARAHNEKLLQNARELADFERRAAHATLETALATAKEALLDTIAQEIRRCEEEARKTFSRAEDSRPPLPPPPLHPVNKRAKRPHSKKGGAGRDGGGGRGLGSRRPVTPSVCLPLTDYEMRCDFAAIMADWRERAMEYLKLVGDGQWAHVDAARDSKGQPAVRVDGSLLKVGDRVSVWSRVTDEEFRGELTAVVGDEVFVRLTGNIPTRLHADHLSSGRLKLRRLNR</sequence>
<protein>
    <submittedName>
        <fullName evidence="7">Uncharacterized protein</fullName>
    </submittedName>
</protein>
<evidence type="ECO:0000256" key="6">
    <source>
        <dbReference type="SAM" id="MobiDB-lite"/>
    </source>
</evidence>
<feature type="compositionally biased region" description="Basic and acidic residues" evidence="6">
    <location>
        <begin position="126"/>
        <end position="137"/>
    </location>
</feature>
<dbReference type="EMBL" id="JAFCMP010000064">
    <property type="protein sequence ID" value="KAG5188757.1"/>
    <property type="molecule type" value="Genomic_DNA"/>
</dbReference>
<comment type="subcellular location">
    <subcellularLocation>
        <location evidence="1">Nucleus</location>
    </subcellularLocation>
</comment>
<organism evidence="7 8">
    <name type="scientific">Tribonema minus</name>
    <dbReference type="NCBI Taxonomy" id="303371"/>
    <lineage>
        <taxon>Eukaryota</taxon>
        <taxon>Sar</taxon>
        <taxon>Stramenopiles</taxon>
        <taxon>Ochrophyta</taxon>
        <taxon>PX clade</taxon>
        <taxon>Xanthophyceae</taxon>
        <taxon>Tribonematales</taxon>
        <taxon>Tribonemataceae</taxon>
        <taxon>Tribonema</taxon>
    </lineage>
</organism>
<evidence type="ECO:0000256" key="2">
    <source>
        <dbReference type="ARBA" id="ARBA00022491"/>
    </source>
</evidence>
<dbReference type="OrthoDB" id="10321900at2759"/>
<feature type="region of interest" description="Disordered" evidence="6">
    <location>
        <begin position="1"/>
        <end position="37"/>
    </location>
</feature>
<dbReference type="InterPro" id="IPR013907">
    <property type="entry name" value="Sds3"/>
</dbReference>
<keyword evidence="8" id="KW-1185">Reference proteome</keyword>
<gene>
    <name evidence="7" type="ORF">JKP88DRAFT_267503</name>
</gene>
<evidence type="ECO:0000313" key="8">
    <source>
        <dbReference type="Proteomes" id="UP000664859"/>
    </source>
</evidence>
<reference evidence="7" key="1">
    <citation type="submission" date="2021-02" db="EMBL/GenBank/DDBJ databases">
        <title>First Annotated Genome of the Yellow-green Alga Tribonema minus.</title>
        <authorList>
            <person name="Mahan K.M."/>
        </authorList>
    </citation>
    <scope>NUCLEOTIDE SEQUENCE</scope>
    <source>
        <strain evidence="7">UTEX B ZZ1240</strain>
    </source>
</reference>
<name>A0A836CJS7_9STRA</name>
<keyword evidence="2" id="KW-0678">Repressor</keyword>
<dbReference type="PANTHER" id="PTHR21964">
    <property type="entry name" value="BREAST CANCER METASTASIS-SUPPRESSOR 1"/>
    <property type="match status" value="1"/>
</dbReference>
<keyword evidence="3" id="KW-0805">Transcription regulation</keyword>
<evidence type="ECO:0000256" key="5">
    <source>
        <dbReference type="ARBA" id="ARBA00023242"/>
    </source>
</evidence>
<feature type="compositionally biased region" description="Basic residues" evidence="6">
    <location>
        <begin position="148"/>
        <end position="161"/>
    </location>
</feature>
<dbReference type="Proteomes" id="UP000664859">
    <property type="component" value="Unassembled WGS sequence"/>
</dbReference>
<evidence type="ECO:0000256" key="4">
    <source>
        <dbReference type="ARBA" id="ARBA00023163"/>
    </source>
</evidence>
<evidence type="ECO:0000313" key="7">
    <source>
        <dbReference type="EMBL" id="KAG5188757.1"/>
    </source>
</evidence>
<keyword evidence="5" id="KW-0539">Nucleus</keyword>
<accession>A0A836CJS7</accession>
<dbReference type="AlphaFoldDB" id="A0A836CJS7"/>
<comment type="caution">
    <text evidence="7">The sequence shown here is derived from an EMBL/GenBank/DDBJ whole genome shotgun (WGS) entry which is preliminary data.</text>
</comment>
<keyword evidence="4" id="KW-0804">Transcription</keyword>
<feature type="region of interest" description="Disordered" evidence="6">
    <location>
        <begin position="126"/>
        <end position="177"/>
    </location>
</feature>